<gene>
    <name evidence="5" type="ORF">PM738_12630</name>
</gene>
<dbReference type="InterPro" id="IPR002901">
    <property type="entry name" value="MGlyc_endo_b_GlcNAc-like_dom"/>
</dbReference>
<dbReference type="InterPro" id="IPR006637">
    <property type="entry name" value="ChW"/>
</dbReference>
<feature type="region of interest" description="Disordered" evidence="1">
    <location>
        <begin position="546"/>
        <end position="569"/>
    </location>
</feature>
<evidence type="ECO:0000313" key="5">
    <source>
        <dbReference type="EMBL" id="MDB7084652.1"/>
    </source>
</evidence>
<dbReference type="Pfam" id="PF02368">
    <property type="entry name" value="Big_2"/>
    <property type="match status" value="1"/>
</dbReference>
<sequence>MKRIVKKIVVSLLVMSVCFSNYHFVNNVSAEEIKDTEEKLENYKDTTKAEDILNNGQDVTTMNEDGEVFPLEETEAEMPKTFETFESNVVMRSAARISNSSTAVVNFRTKSSSGINTEYTEVTTARAGYTNGYYAADGAFLGYDNETNPTKVKFMQAGVVGWVNVNEVQVLEYTSSAVNTLSKYYVKNGRIYHGISTNLVNSTYGSSLDYGPKPSYLKEGAEYYSYDGHYFYEGSTQSSYATMLNDYRNNSRANSVNSNSPYYNYYEYLSHRSVTTYTAEQLNSAINSMVGSSESNYGRTSKLRNTGSAFIENQNKYGTNALLMLAVAANESAWGCSSIAANKNNLFGHAAYDSDPSGSANGYSSVEYSIYYHSSQFISKGYLDPVTDGRYFGANVGDKASGINVKYASDPYWGEKAAAVCWKIDSYLGAKDSYKYTIGIKDTINTNHNIINIKSDANSNSNTLYSTYPKSKTTSLKGQAPSNYAFIILKNGDKNGYYKIQSDGAVNSNRTGIINTPSQAEYDFDKDYGFIPSSSVVVVSQGSNSISSVSKDTENTVGEPTGKDSNEPTISYQANCQSVGWLDQVTEPNTAGTTGRSLDLYQIKINLSNTVKSAKLSGKIYSDGSWTTYDKITSNTMIGNNNKALQIVNFTLTNQAGYKLQYRVHSSDIGWSSWMNQGSNAGTSGKNIQAIDFRLVKDSSVVITKPSIYYQAHVSDSGWLEYVGDSETAGTVGESLALQAFQLGLDNVSNYNLTVKTYDKKNGWKTYTNVSGDTIIGSIGESLPLQAVNVELNGLEGYKLQYRTHLSNVGWSNWANQGSMSGVTSGNEQMEAIEFRLVQDLSITSVTLNKSSTTLNKGSTETLQATINPTNTTDDKTLGWSSSNTSVAKVDANGKITAVSNGTATITVKTSNGKTATCTVTVVEQTPSVNYQTHVQDIGWQTSKKDGQTAGTVNQSKRLEAIKISLSKNSSYTGEIQYQTHIQDIGWQDWKSNGALSGTVDQSKRLEAIKIKLTGEMADKYDIYYRVHAQNFGWLGWAKNGESAGTAGYSYRLEAIEIKLVKKGAAAPGGTATPYRQRYIKYSTHVQDYGWQSTAYDGQTSGTTNQSKRLEAIQINLDNQLYDGDIQYQAHIQDIGWQDWKSNGALSGTVDQSKRLEAIKIKLTGEMADKYDIYYRVHAQDYGWLGWAKNGSSAGTEGLSKRLEAIEVMLVNKGEKAPGNTSNSFIKK</sequence>
<dbReference type="EMBL" id="JAQLKE010000022">
    <property type="protein sequence ID" value="MDB7084652.1"/>
    <property type="molecule type" value="Genomic_DNA"/>
</dbReference>
<dbReference type="Pfam" id="PF07538">
    <property type="entry name" value="ChW"/>
    <property type="match status" value="9"/>
</dbReference>
<dbReference type="SMART" id="SM00047">
    <property type="entry name" value="LYZ2"/>
    <property type="match status" value="1"/>
</dbReference>
<dbReference type="InterPro" id="IPR003343">
    <property type="entry name" value="Big_2"/>
</dbReference>
<dbReference type="RefSeq" id="WP_217294619.1">
    <property type="nucleotide sequence ID" value="NZ_JAHOLO010000027.1"/>
</dbReference>
<comment type="caution">
    <text evidence="5">The sequence shown here is derived from an EMBL/GenBank/DDBJ whole genome shotgun (WGS) entry which is preliminary data.</text>
</comment>
<protein>
    <submittedName>
        <fullName evidence="5">Glucosaminidase domain-containing protein</fullName>
    </submittedName>
</protein>
<keyword evidence="2" id="KW-0732">Signal</keyword>
<dbReference type="SMART" id="SM00728">
    <property type="entry name" value="ChW"/>
    <property type="match status" value="11"/>
</dbReference>
<name>A0AB35IR21_9FIRM</name>
<reference evidence="5" key="1">
    <citation type="submission" date="2023-01" db="EMBL/GenBank/DDBJ databases">
        <title>Human gut microbiome strain richness.</title>
        <authorList>
            <person name="Chen-Liaw A."/>
        </authorList>
    </citation>
    <scope>NUCLEOTIDE SEQUENCE</scope>
    <source>
        <strain evidence="5">1001217st2_G6_1001217B_191108</strain>
    </source>
</reference>
<proteinExistence type="predicted"/>
<evidence type="ECO:0000259" key="4">
    <source>
        <dbReference type="SMART" id="SM00635"/>
    </source>
</evidence>
<evidence type="ECO:0000313" key="6">
    <source>
        <dbReference type="Proteomes" id="UP001211987"/>
    </source>
</evidence>
<dbReference type="GO" id="GO:0004040">
    <property type="term" value="F:amidase activity"/>
    <property type="evidence" value="ECO:0007669"/>
    <property type="project" value="InterPro"/>
</dbReference>
<feature type="signal peptide" evidence="2">
    <location>
        <begin position="1"/>
        <end position="25"/>
    </location>
</feature>
<feature type="domain" description="BIG2" evidence="4">
    <location>
        <begin position="842"/>
        <end position="920"/>
    </location>
</feature>
<accession>A0AB35IR21</accession>
<feature type="domain" description="Mannosyl-glycoprotein endo-beta-N-acetylglucosamidase-like" evidence="3">
    <location>
        <begin position="294"/>
        <end position="432"/>
    </location>
</feature>
<evidence type="ECO:0000256" key="2">
    <source>
        <dbReference type="SAM" id="SignalP"/>
    </source>
</evidence>
<organism evidence="5 6">
    <name type="scientific">Thomasclavelia ramosa</name>
    <dbReference type="NCBI Taxonomy" id="1547"/>
    <lineage>
        <taxon>Bacteria</taxon>
        <taxon>Bacillati</taxon>
        <taxon>Bacillota</taxon>
        <taxon>Erysipelotrichia</taxon>
        <taxon>Erysipelotrichales</taxon>
        <taxon>Coprobacillaceae</taxon>
        <taxon>Thomasclavelia</taxon>
    </lineage>
</organism>
<evidence type="ECO:0000256" key="1">
    <source>
        <dbReference type="SAM" id="MobiDB-lite"/>
    </source>
</evidence>
<dbReference type="SMART" id="SM00635">
    <property type="entry name" value="BID_2"/>
    <property type="match status" value="1"/>
</dbReference>
<feature type="chain" id="PRO_5044316578" evidence="2">
    <location>
        <begin position="26"/>
        <end position="1228"/>
    </location>
</feature>
<dbReference type="Pfam" id="PF01832">
    <property type="entry name" value="Glucosaminidase"/>
    <property type="match status" value="1"/>
</dbReference>
<dbReference type="Proteomes" id="UP001211987">
    <property type="component" value="Unassembled WGS sequence"/>
</dbReference>
<dbReference type="AlphaFoldDB" id="A0AB35IR21"/>
<evidence type="ECO:0000259" key="3">
    <source>
        <dbReference type="SMART" id="SM00047"/>
    </source>
</evidence>